<dbReference type="GO" id="GO:0016020">
    <property type="term" value="C:membrane"/>
    <property type="evidence" value="ECO:0007669"/>
    <property type="project" value="InterPro"/>
</dbReference>
<dbReference type="AlphaFoldDB" id="A0A9E6ZU94"/>
<dbReference type="InterPro" id="IPR036890">
    <property type="entry name" value="HATPase_C_sf"/>
</dbReference>
<dbReference type="GO" id="GO:0000155">
    <property type="term" value="F:phosphorelay sensor kinase activity"/>
    <property type="evidence" value="ECO:0007669"/>
    <property type="project" value="InterPro"/>
</dbReference>
<dbReference type="PANTHER" id="PTHR34220:SF7">
    <property type="entry name" value="SENSOR HISTIDINE KINASE YPDA"/>
    <property type="match status" value="1"/>
</dbReference>
<protein>
    <submittedName>
        <fullName evidence="3">Histidine kinase</fullName>
    </submittedName>
</protein>
<keyword evidence="1" id="KW-1133">Transmembrane helix</keyword>
<feature type="transmembrane region" description="Helical" evidence="1">
    <location>
        <begin position="49"/>
        <end position="71"/>
    </location>
</feature>
<dbReference type="Pfam" id="PF06580">
    <property type="entry name" value="His_kinase"/>
    <property type="match status" value="1"/>
</dbReference>
<evidence type="ECO:0000313" key="3">
    <source>
        <dbReference type="EMBL" id="UOB16831.1"/>
    </source>
</evidence>
<reference evidence="3" key="1">
    <citation type="submission" date="2022-03" db="EMBL/GenBank/DDBJ databases">
        <title>Description of Abyssus ytuae gen. nov., sp. nov., a novel member of the family Flavobacteriaceae isolated from the sediment of Mariana Trench.</title>
        <authorList>
            <person name="Zhang J."/>
            <person name="Xu X."/>
        </authorList>
    </citation>
    <scope>NUCLEOTIDE SEQUENCE</scope>
    <source>
        <strain evidence="3">MT3330</strain>
    </source>
</reference>
<dbReference type="Gene3D" id="3.30.565.10">
    <property type="entry name" value="Histidine kinase-like ATPase, C-terminal domain"/>
    <property type="match status" value="1"/>
</dbReference>
<keyword evidence="3" id="KW-0418">Kinase</keyword>
<keyword evidence="1" id="KW-0472">Membrane</keyword>
<organism evidence="3 4">
    <name type="scientific">Abyssalbus ytuae</name>
    <dbReference type="NCBI Taxonomy" id="2926907"/>
    <lineage>
        <taxon>Bacteria</taxon>
        <taxon>Pseudomonadati</taxon>
        <taxon>Bacteroidota</taxon>
        <taxon>Flavobacteriia</taxon>
        <taxon>Flavobacteriales</taxon>
        <taxon>Flavobacteriaceae</taxon>
        <taxon>Abyssalbus</taxon>
    </lineage>
</organism>
<keyword evidence="3" id="KW-0808">Transferase</keyword>
<dbReference type="KEGG" id="fbm:MQE35_13935"/>
<sequence length="340" mass="39846">MKITRNESKIIALTSLIIAISFNIYRLLIHYTGKSHLVRNPWNFNFPELVYQTSFQLLFCFCFGLLNLWLFSKYSFNKLSSTIIILCVNIVFFWLFLATGIYSQRVIFDNVINLKIFRGAYLIKFILSLVLMSILVKILFLYRQQKQKDKENELLKNAYYDAEIKNLKAQIEPHFLFNTLTNLSALIREQPAKAQEYVSHLSKVFRYSLSNKQPQLVSLSDEIDLLQSHIELLKVRFENALFVNIQLNNISYKVPHMSLQPLIENVVKHNEVSVEFPVYTDIYREDDYLIFKNTLKEKKNKEPSTGVGLLNLNERYKILTGKEIAVEKTVTHFIVKIPLI</sequence>
<name>A0A9E6ZU94_9FLAO</name>
<dbReference type="RefSeq" id="WP_255842077.1">
    <property type="nucleotide sequence ID" value="NZ_CP094358.1"/>
</dbReference>
<dbReference type="InterPro" id="IPR050640">
    <property type="entry name" value="Bact_2-comp_sensor_kinase"/>
</dbReference>
<feature type="transmembrane region" description="Helical" evidence="1">
    <location>
        <begin position="12"/>
        <end position="29"/>
    </location>
</feature>
<dbReference type="InterPro" id="IPR010559">
    <property type="entry name" value="Sig_transdc_His_kin_internal"/>
</dbReference>
<evidence type="ECO:0000256" key="1">
    <source>
        <dbReference type="SAM" id="Phobius"/>
    </source>
</evidence>
<feature type="transmembrane region" description="Helical" evidence="1">
    <location>
        <begin position="122"/>
        <end position="142"/>
    </location>
</feature>
<dbReference type="Proteomes" id="UP000831290">
    <property type="component" value="Chromosome"/>
</dbReference>
<proteinExistence type="predicted"/>
<feature type="domain" description="Signal transduction histidine kinase internal region" evidence="2">
    <location>
        <begin position="162"/>
        <end position="240"/>
    </location>
</feature>
<gene>
    <name evidence="3" type="ORF">MQE35_13935</name>
</gene>
<feature type="transmembrane region" description="Helical" evidence="1">
    <location>
        <begin position="83"/>
        <end position="102"/>
    </location>
</feature>
<dbReference type="EMBL" id="CP094358">
    <property type="protein sequence ID" value="UOB16831.1"/>
    <property type="molecule type" value="Genomic_DNA"/>
</dbReference>
<keyword evidence="4" id="KW-1185">Reference proteome</keyword>
<evidence type="ECO:0000259" key="2">
    <source>
        <dbReference type="Pfam" id="PF06580"/>
    </source>
</evidence>
<dbReference type="PANTHER" id="PTHR34220">
    <property type="entry name" value="SENSOR HISTIDINE KINASE YPDA"/>
    <property type="match status" value="1"/>
</dbReference>
<evidence type="ECO:0000313" key="4">
    <source>
        <dbReference type="Proteomes" id="UP000831290"/>
    </source>
</evidence>
<accession>A0A9E6ZU94</accession>
<keyword evidence="1" id="KW-0812">Transmembrane</keyword>